<comment type="caution">
    <text evidence="2">The sequence shown here is derived from an EMBL/GenBank/DDBJ whole genome shotgun (WGS) entry which is preliminary data.</text>
</comment>
<dbReference type="RefSeq" id="XP_044562161.1">
    <property type="nucleotide sequence ID" value="XM_044706745.1"/>
</dbReference>
<dbReference type="GO" id="GO:0005085">
    <property type="term" value="F:guanyl-nucleotide exchange factor activity"/>
    <property type="evidence" value="ECO:0007669"/>
    <property type="project" value="TreeGrafter"/>
</dbReference>
<dbReference type="PANTHER" id="PTHR12761">
    <property type="entry name" value="HERMANSKY-PUDLAK SYNDROME PROTEIN 1"/>
    <property type="match status" value="1"/>
</dbReference>
<accession>A0A6A5BU52</accession>
<sequence>MLSNKASSLFSSPEQLLGSDVSSPHITEKTLEKSIRTSKNHHVTGNSSESPFYSKITSHKYFTIAQTSMELFSDHPSGKLGIPVLSTAQQTLKSAFSTSCRQIHTLGNDKVLLTHQCGELHYCIIYIREVERKKRVIGIEMESDEYEDEPKETTAALFRQINLLHDLTNFCIVVNPFNQHGFNNRTLNQAAIHSILKPVVETMKRLYKTQQSVLVQGIEYVDLNHINRASIIDALKKGIQQYSFILHAVLLVGTKLAAIYSRDKTWILLPRDLLCLIIYTQSTFYNEKPKPKTPTTPKTLSVPPSNQSVSSENSDQFIDQRMMGRNSSVSSDDEDDNKKDIPTIDSRFEYLNFHVTENQGDYEQKLCRFGVYFEFDKEQEMNLMLICESNIKDIQSKVITGSIEAKSYQSNASVSASLSNSYIEDQSVEEKDKETIHDQLKEAAIRVNEEISNFKRFSFLKIKAESHVTMLNYLHYCPGLAHFIFVDRVYNRVFAPRIVPLNTTSSNPKSDEEQVAFLKKKVWEMCYTLQQYRDEGYTEIGVCGDGVQYWFKEWLEDEKFLELKMTRNNLKHAKSHFELYTMYLPFVSVQAISHHNKLLVQLLLDRRDLS</sequence>
<dbReference type="OrthoDB" id="10255234at2759"/>
<dbReference type="VEuPathDB" id="AmoebaDB:NF0063020"/>
<evidence type="ECO:0000256" key="1">
    <source>
        <dbReference type="SAM" id="MobiDB-lite"/>
    </source>
</evidence>
<dbReference type="VEuPathDB" id="AmoebaDB:FDP41_003440"/>
<gene>
    <name evidence="2" type="ORF">FDP41_003440</name>
</gene>
<organism evidence="2 3">
    <name type="scientific">Naegleria fowleri</name>
    <name type="common">Brain eating amoeba</name>
    <dbReference type="NCBI Taxonomy" id="5763"/>
    <lineage>
        <taxon>Eukaryota</taxon>
        <taxon>Discoba</taxon>
        <taxon>Heterolobosea</taxon>
        <taxon>Tetramitia</taxon>
        <taxon>Eutetramitia</taxon>
        <taxon>Vahlkampfiidae</taxon>
        <taxon>Naegleria</taxon>
    </lineage>
</organism>
<keyword evidence="3" id="KW-1185">Reference proteome</keyword>
<dbReference type="Proteomes" id="UP000444721">
    <property type="component" value="Unassembled WGS sequence"/>
</dbReference>
<dbReference type="PANTHER" id="PTHR12761:SF1">
    <property type="entry name" value="BLOC-3 COMPLEX MEMBER HPS1"/>
    <property type="match status" value="1"/>
</dbReference>
<dbReference type="OMA" id="LMLICES"/>
<dbReference type="GO" id="GO:0031085">
    <property type="term" value="C:BLOC-3 complex"/>
    <property type="evidence" value="ECO:0007669"/>
    <property type="project" value="TreeGrafter"/>
</dbReference>
<feature type="compositionally biased region" description="Polar residues" evidence="1">
    <location>
        <begin position="302"/>
        <end position="317"/>
    </location>
</feature>
<reference evidence="2 3" key="1">
    <citation type="journal article" date="2019" name="Sci. Rep.">
        <title>Nanopore sequencing improves the draft genome of the human pathogenic amoeba Naegleria fowleri.</title>
        <authorList>
            <person name="Liechti N."/>
            <person name="Schurch N."/>
            <person name="Bruggmann R."/>
            <person name="Wittwer M."/>
        </authorList>
    </citation>
    <scope>NUCLEOTIDE SEQUENCE [LARGE SCALE GENOMIC DNA]</scope>
    <source>
        <strain evidence="2 3">ATCC 30894</strain>
    </source>
</reference>
<name>A0A6A5BU52_NAEFO</name>
<proteinExistence type="predicted"/>
<dbReference type="GeneID" id="68110658"/>
<evidence type="ECO:0000313" key="3">
    <source>
        <dbReference type="Proteomes" id="UP000444721"/>
    </source>
</evidence>
<dbReference type="EMBL" id="VFQX01000034">
    <property type="protein sequence ID" value="KAF0977448.1"/>
    <property type="molecule type" value="Genomic_DNA"/>
</dbReference>
<protein>
    <submittedName>
        <fullName evidence="2">Uncharacterized protein</fullName>
    </submittedName>
</protein>
<dbReference type="AlphaFoldDB" id="A0A6A5BU52"/>
<feature type="region of interest" description="Disordered" evidence="1">
    <location>
        <begin position="288"/>
        <end position="317"/>
    </location>
</feature>
<dbReference type="VEuPathDB" id="AmoebaDB:NfTy_071340"/>
<evidence type="ECO:0000313" key="2">
    <source>
        <dbReference type="EMBL" id="KAF0977448.1"/>
    </source>
</evidence>
<dbReference type="InterPro" id="IPR026053">
    <property type="entry name" value="HPS1"/>
</dbReference>